<evidence type="ECO:0000256" key="1">
    <source>
        <dbReference type="SAM" id="MobiDB-lite"/>
    </source>
</evidence>
<sequence length="167" mass="18209">MKDAFERRALLLHLGAVLDAMDKLLAYSGDRSVTVLELVSEHRALASLPLLPLAPAEMTVHGFTQRVSAAFAVWPAELLEAELNRQRLAAVVRDALFVADIDGWHAYVDTLKQDVHWFGDGLPPLPTEAAITSKAAHRAGQSRGKQAEAASSESDPGGFYPSWPWKP</sequence>
<organism evidence="2 3">
    <name type="scientific">Paraburkholderia rhizosphaerae</name>
    <dbReference type="NCBI Taxonomy" id="480658"/>
    <lineage>
        <taxon>Bacteria</taxon>
        <taxon>Pseudomonadati</taxon>
        <taxon>Pseudomonadota</taxon>
        <taxon>Betaproteobacteria</taxon>
        <taxon>Burkholderiales</taxon>
        <taxon>Burkholderiaceae</taxon>
        <taxon>Paraburkholderia</taxon>
    </lineage>
</organism>
<gene>
    <name evidence="2" type="ORF">BX592_101189</name>
</gene>
<accession>A0A4R8M3P8</accession>
<dbReference type="AlphaFoldDB" id="A0A4R8M3P8"/>
<protein>
    <submittedName>
        <fullName evidence="2">Uncharacterized protein</fullName>
    </submittedName>
</protein>
<dbReference type="EMBL" id="SORE01000001">
    <property type="protein sequence ID" value="TDY54733.1"/>
    <property type="molecule type" value="Genomic_DNA"/>
</dbReference>
<evidence type="ECO:0000313" key="3">
    <source>
        <dbReference type="Proteomes" id="UP000295509"/>
    </source>
</evidence>
<reference evidence="2 3" key="1">
    <citation type="submission" date="2019-03" db="EMBL/GenBank/DDBJ databases">
        <title>Genomic Encyclopedia of Type Strains, Phase III (KMG-III): the genomes of soil and plant-associated and newly described type strains.</title>
        <authorList>
            <person name="Whitman W."/>
        </authorList>
    </citation>
    <scope>NUCLEOTIDE SEQUENCE [LARGE SCALE GENOMIC DNA]</scope>
    <source>
        <strain evidence="2 3">LMG 29544</strain>
    </source>
</reference>
<dbReference type="RefSeq" id="WP_134189760.1">
    <property type="nucleotide sequence ID" value="NZ_JBHLUW010000027.1"/>
</dbReference>
<proteinExistence type="predicted"/>
<keyword evidence="3" id="KW-1185">Reference proteome</keyword>
<comment type="caution">
    <text evidence="2">The sequence shown here is derived from an EMBL/GenBank/DDBJ whole genome shotgun (WGS) entry which is preliminary data.</text>
</comment>
<name>A0A4R8M3P8_9BURK</name>
<dbReference type="OrthoDB" id="9025571at2"/>
<feature type="region of interest" description="Disordered" evidence="1">
    <location>
        <begin position="133"/>
        <end position="167"/>
    </location>
</feature>
<dbReference type="Proteomes" id="UP000295509">
    <property type="component" value="Unassembled WGS sequence"/>
</dbReference>
<evidence type="ECO:0000313" key="2">
    <source>
        <dbReference type="EMBL" id="TDY54733.1"/>
    </source>
</evidence>